<keyword evidence="2" id="KW-0285">Flavoprotein</keyword>
<dbReference type="Gene3D" id="2.40.30.10">
    <property type="entry name" value="Translation factors"/>
    <property type="match status" value="1"/>
</dbReference>
<organism evidence="6 7">
    <name type="scientific">Acetobacter peroxydans</name>
    <dbReference type="NCBI Taxonomy" id="104098"/>
    <lineage>
        <taxon>Bacteria</taxon>
        <taxon>Pseudomonadati</taxon>
        <taxon>Pseudomonadota</taxon>
        <taxon>Alphaproteobacteria</taxon>
        <taxon>Acetobacterales</taxon>
        <taxon>Acetobacteraceae</taxon>
        <taxon>Acetobacter</taxon>
    </lineage>
</organism>
<comment type="cofactor">
    <cofactor evidence="1">
        <name>FAD</name>
        <dbReference type="ChEBI" id="CHEBI:57692"/>
    </cofactor>
</comment>
<dbReference type="Pfam" id="PF22780">
    <property type="entry name" value="HI0933_like_1st"/>
    <property type="match status" value="1"/>
</dbReference>
<reference evidence="6 7" key="1">
    <citation type="submission" date="2019-06" db="EMBL/GenBank/DDBJ databases">
        <title>Whole genome shotgun sequence of Acetobacter peroxydans NBRC 13755.</title>
        <authorList>
            <person name="Hosoyama A."/>
            <person name="Uohara A."/>
            <person name="Ohji S."/>
            <person name="Ichikawa N."/>
        </authorList>
    </citation>
    <scope>NUCLEOTIDE SEQUENCE [LARGE SCALE GENOMIC DNA]</scope>
    <source>
        <strain evidence="6 7">NBRC 13755</strain>
    </source>
</reference>
<dbReference type="NCBIfam" id="TIGR00275">
    <property type="entry name" value="aminoacetone oxidase family FAD-binding enzyme"/>
    <property type="match status" value="1"/>
</dbReference>
<accession>A0A4Y3TVD6</accession>
<keyword evidence="3" id="KW-0274">FAD</keyword>
<evidence type="ECO:0000259" key="4">
    <source>
        <dbReference type="Pfam" id="PF03486"/>
    </source>
</evidence>
<dbReference type="PANTHER" id="PTHR42887">
    <property type="entry name" value="OS12G0638800 PROTEIN"/>
    <property type="match status" value="1"/>
</dbReference>
<dbReference type="AlphaFoldDB" id="A0A4Y3TVD6"/>
<protein>
    <submittedName>
        <fullName evidence="6">NAD(FAD)-utilizing dehydrogenase</fullName>
    </submittedName>
</protein>
<dbReference type="Proteomes" id="UP000317730">
    <property type="component" value="Unassembled WGS sequence"/>
</dbReference>
<evidence type="ECO:0000256" key="2">
    <source>
        <dbReference type="ARBA" id="ARBA00022630"/>
    </source>
</evidence>
<feature type="domain" description="RsdA/BaiN/AoA(So)-like Rossmann fold-like" evidence="4">
    <location>
        <begin position="23"/>
        <end position="415"/>
    </location>
</feature>
<comment type="caution">
    <text evidence="6">The sequence shown here is derived from an EMBL/GenBank/DDBJ whole genome shotgun (WGS) entry which is preliminary data.</text>
</comment>
<dbReference type="Gene3D" id="3.50.50.60">
    <property type="entry name" value="FAD/NAD(P)-binding domain"/>
    <property type="match status" value="1"/>
</dbReference>
<dbReference type="SUPFAM" id="SSF51905">
    <property type="entry name" value="FAD/NAD(P)-binding domain"/>
    <property type="match status" value="1"/>
</dbReference>
<name>A0A4Y3TVD6_9PROT</name>
<evidence type="ECO:0000256" key="3">
    <source>
        <dbReference type="ARBA" id="ARBA00022827"/>
    </source>
</evidence>
<evidence type="ECO:0000256" key="1">
    <source>
        <dbReference type="ARBA" id="ARBA00001974"/>
    </source>
</evidence>
<dbReference type="SUPFAM" id="SSF160996">
    <property type="entry name" value="HI0933 insert domain-like"/>
    <property type="match status" value="1"/>
</dbReference>
<dbReference type="InterPro" id="IPR036188">
    <property type="entry name" value="FAD/NAD-bd_sf"/>
</dbReference>
<evidence type="ECO:0000313" key="7">
    <source>
        <dbReference type="Proteomes" id="UP000317730"/>
    </source>
</evidence>
<dbReference type="InterPro" id="IPR023166">
    <property type="entry name" value="BaiN-like_dom_sf"/>
</dbReference>
<dbReference type="InterPro" id="IPR004792">
    <property type="entry name" value="BaiN-like"/>
</dbReference>
<evidence type="ECO:0000259" key="5">
    <source>
        <dbReference type="Pfam" id="PF22780"/>
    </source>
</evidence>
<sequence length="433" mass="45714">MPQAARQHEREPVLAHDMTEPFRVTVVGGGPAGLAAAEMLSAAGCAVQVLDAMPSFGRKFLMAGRGGLNITHSEPHERLESRYGAAAARLHGALADWTTQDIRDWMAGLEQESFVGSSGRVFPAAMKASPLLRAWLARLRAQGVALRPRTRWLGWDAQGDLLLAGANGSAPASYTEKTDALVLALGGASWPRLGSDGGWADSLAARGVELAPFQPANCGFTVAWSELFSQRFAGAPLKPVALSFEGRSVRGEVVLTAGGLEGGAVYALAAALRERVAAQGHATVLCDLRPDMSLADVAARLARVRARESLSNRLRKGLNLSAAAIGLLRESGAVPTTPMALAERIKALPIRLDAPQPLARAISTAGGVRWEACTEQFMLRALPGVFVAGEMLDWEAPTGGYLLHACLATGRAAAHGALDWLRKQGGERYPVSL</sequence>
<dbReference type="InterPro" id="IPR057661">
    <property type="entry name" value="RsdA/BaiN/AoA(So)_Rossmann"/>
</dbReference>
<dbReference type="Pfam" id="PF03486">
    <property type="entry name" value="HI0933_like"/>
    <property type="match status" value="1"/>
</dbReference>
<dbReference type="Gene3D" id="1.10.8.260">
    <property type="entry name" value="HI0933 insert domain-like"/>
    <property type="match status" value="1"/>
</dbReference>
<dbReference type="NCBIfam" id="TIGR03862">
    <property type="entry name" value="flavo_PP4765"/>
    <property type="match status" value="1"/>
</dbReference>
<keyword evidence="7" id="KW-1185">Reference proteome</keyword>
<feature type="domain" description="RsdA/BaiN/AoA(So)-like insert" evidence="5">
    <location>
        <begin position="214"/>
        <end position="363"/>
    </location>
</feature>
<evidence type="ECO:0000313" key="6">
    <source>
        <dbReference type="EMBL" id="GEB85812.1"/>
    </source>
</evidence>
<dbReference type="PANTHER" id="PTHR42887:SF1">
    <property type="entry name" value="BLR3961 PROTEIN"/>
    <property type="match status" value="1"/>
</dbReference>
<dbReference type="EMBL" id="BJMV01000007">
    <property type="protein sequence ID" value="GEB85812.1"/>
    <property type="molecule type" value="Genomic_DNA"/>
</dbReference>
<dbReference type="InterPro" id="IPR055178">
    <property type="entry name" value="RsdA/BaiN/AoA(So)-like_dom"/>
</dbReference>
<gene>
    <name evidence="6" type="ORF">APE01nite_16090</name>
</gene>
<dbReference type="InterPro" id="IPR022460">
    <property type="entry name" value="Flavoprotein_PP4765"/>
</dbReference>
<proteinExistence type="predicted"/>